<dbReference type="SMR" id="A0A3B5Z5A5"/>
<dbReference type="Pfam" id="PF00651">
    <property type="entry name" value="BTB"/>
    <property type="match status" value="1"/>
</dbReference>
<feature type="domain" description="BTB" evidence="2">
    <location>
        <begin position="12"/>
        <end position="81"/>
    </location>
</feature>
<organism evidence="3">
    <name type="scientific">Triticum aestivum</name>
    <name type="common">Wheat</name>
    <dbReference type="NCBI Taxonomy" id="4565"/>
    <lineage>
        <taxon>Eukaryota</taxon>
        <taxon>Viridiplantae</taxon>
        <taxon>Streptophyta</taxon>
        <taxon>Embryophyta</taxon>
        <taxon>Tracheophyta</taxon>
        <taxon>Spermatophyta</taxon>
        <taxon>Magnoliopsida</taxon>
        <taxon>Liliopsida</taxon>
        <taxon>Poales</taxon>
        <taxon>Poaceae</taxon>
        <taxon>BOP clade</taxon>
        <taxon>Pooideae</taxon>
        <taxon>Triticodae</taxon>
        <taxon>Triticeae</taxon>
        <taxon>Triticinae</taxon>
        <taxon>Triticum</taxon>
    </lineage>
</organism>
<evidence type="ECO:0000313" key="3">
    <source>
        <dbReference type="EnsemblPlants" id="TraesCS1B02G428700.1.cds1"/>
    </source>
</evidence>
<dbReference type="EnsemblPlants" id="TraesCS1B02G428700.1">
    <property type="protein sequence ID" value="TraesCS1B02G428700.1.cds1"/>
    <property type="gene ID" value="TraesCS1B02G428700"/>
</dbReference>
<keyword evidence="4" id="KW-1185">Reference proteome</keyword>
<dbReference type="Gramene" id="TraesCS1B03G1160100.1">
    <property type="protein sequence ID" value="TraesCS1B03G1160100.1.CDS1"/>
    <property type="gene ID" value="TraesCS1B03G1160100"/>
</dbReference>
<dbReference type="Gramene" id="TraesCLE_scaffold_006293_01G000900.1">
    <property type="protein sequence ID" value="TraesCLE_scaffold_006293_01G000900.1"/>
    <property type="gene ID" value="TraesCLE_scaffold_006293_01G000900"/>
</dbReference>
<evidence type="ECO:0000256" key="1">
    <source>
        <dbReference type="ARBA" id="ARBA00004906"/>
    </source>
</evidence>
<dbReference type="Gramene" id="TraesRN1B0101182500.1">
    <property type="protein sequence ID" value="TraesRN1B0101182500.1"/>
    <property type="gene ID" value="TraesRN1B0101182500"/>
</dbReference>
<dbReference type="SUPFAM" id="SSF54695">
    <property type="entry name" value="POZ domain"/>
    <property type="match status" value="1"/>
</dbReference>
<proteinExistence type="predicted"/>
<dbReference type="STRING" id="4565.A0A3B5Z5A5"/>
<protein>
    <recommendedName>
        <fullName evidence="2">BTB domain-containing protein</fullName>
    </recommendedName>
</protein>
<evidence type="ECO:0000313" key="4">
    <source>
        <dbReference type="Proteomes" id="UP000019116"/>
    </source>
</evidence>
<reference evidence="3" key="1">
    <citation type="submission" date="2018-08" db="EMBL/GenBank/DDBJ databases">
        <authorList>
            <person name="Rossello M."/>
        </authorList>
    </citation>
    <scope>NUCLEOTIDE SEQUENCE [LARGE SCALE GENOMIC DNA]</scope>
    <source>
        <strain evidence="3">cv. Chinese Spring</strain>
    </source>
</reference>
<comment type="pathway">
    <text evidence="1">Protein modification; protein ubiquitination.</text>
</comment>
<reference evidence="3" key="2">
    <citation type="submission" date="2018-10" db="UniProtKB">
        <authorList>
            <consortium name="EnsemblPlants"/>
        </authorList>
    </citation>
    <scope>IDENTIFICATION</scope>
</reference>
<dbReference type="Gramene" id="TraesCAD_scaffold_004667_01G000200.1">
    <property type="protein sequence ID" value="TraesCAD_scaffold_004667_01G000200.1"/>
    <property type="gene ID" value="TraesCAD_scaffold_004667_01G000200"/>
</dbReference>
<dbReference type="AlphaFoldDB" id="A0A3B5Z5A5"/>
<dbReference type="GO" id="GO:0016567">
    <property type="term" value="P:protein ubiquitination"/>
    <property type="evidence" value="ECO:0007669"/>
    <property type="project" value="InterPro"/>
</dbReference>
<dbReference type="Gramene" id="TraesWEE_scaffold_064079_01G000200.1">
    <property type="protein sequence ID" value="TraesWEE_scaffold_064079_01G000200.1"/>
    <property type="gene ID" value="TraesWEE_scaffold_064079_01G000200"/>
</dbReference>
<accession>A0A3B5Z5A5</accession>
<dbReference type="PANTHER" id="PTHR26379">
    <property type="entry name" value="BTB/POZ AND MATH DOMAIN-CONTAINING PROTEIN 1"/>
    <property type="match status" value="1"/>
</dbReference>
<dbReference type="InterPro" id="IPR000210">
    <property type="entry name" value="BTB/POZ_dom"/>
</dbReference>
<sequence>MAELFGPMKEGIAIQIQDMEPNVFKALLSFVYTDLMPEMEVEGEAEEGEGRADEVMWLQHLLAAADRYDLQRLKSMCEERLWGHIDMSSVTFYPWSSCSAPLPRAEGDLPGVPQSSVCCRLGTGHGDK</sequence>
<name>A0A3B5Z5A5_WHEAT</name>
<dbReference type="InterPro" id="IPR011333">
    <property type="entry name" value="SKP1/BTB/POZ_sf"/>
</dbReference>
<dbReference type="PANTHER" id="PTHR26379:SF479">
    <property type="entry name" value="MATH DOMAIN-CONTAINING PROTEIN"/>
    <property type="match status" value="1"/>
</dbReference>
<dbReference type="OrthoDB" id="1878800at2759"/>
<dbReference type="Gramene" id="TraesCS1B02G428700.1">
    <property type="protein sequence ID" value="TraesCS1B02G428700.1.cds1"/>
    <property type="gene ID" value="TraesCS1B02G428700"/>
</dbReference>
<dbReference type="Gramene" id="TraesROB_scaffold_037999_01G000200.1">
    <property type="protein sequence ID" value="TraesROB_scaffold_037999_01G000200.1"/>
    <property type="gene ID" value="TraesROB_scaffold_037999_01G000200"/>
</dbReference>
<evidence type="ECO:0000259" key="2">
    <source>
        <dbReference type="Pfam" id="PF00651"/>
    </source>
</evidence>
<dbReference type="Proteomes" id="UP000019116">
    <property type="component" value="Chromosome 1B"/>
</dbReference>
<dbReference type="InterPro" id="IPR045005">
    <property type="entry name" value="BPM1-6"/>
</dbReference>
<dbReference type="Gene3D" id="3.30.710.10">
    <property type="entry name" value="Potassium Channel Kv1.1, Chain A"/>
    <property type="match status" value="1"/>
</dbReference>